<dbReference type="GO" id="GO:0016787">
    <property type="term" value="F:hydrolase activity"/>
    <property type="evidence" value="ECO:0007669"/>
    <property type="project" value="UniProtKB-KW"/>
</dbReference>
<feature type="binding site" evidence="3">
    <location>
        <position position="205"/>
    </location>
    <ligand>
        <name>a divalent metal cation</name>
        <dbReference type="ChEBI" id="CHEBI:60240"/>
        <label>2</label>
    </ligand>
</feature>
<comment type="caution">
    <text evidence="5">The sequence shown here is derived from an EMBL/GenBank/DDBJ whole genome shotgun (WGS) entry which is preliminary data.</text>
</comment>
<feature type="binding site" evidence="3">
    <location>
        <position position="27"/>
    </location>
    <ligand>
        <name>a divalent metal cation</name>
        <dbReference type="ChEBI" id="CHEBI:60240"/>
        <label>1</label>
    </ligand>
</feature>
<feature type="binding site" evidence="3">
    <location>
        <position position="303"/>
    </location>
    <ligand>
        <name>a divalent metal cation</name>
        <dbReference type="ChEBI" id="CHEBI:60240"/>
        <label>1</label>
    </ligand>
</feature>
<dbReference type="SUPFAM" id="SSF51556">
    <property type="entry name" value="Metallo-dependent hydrolases"/>
    <property type="match status" value="1"/>
</dbReference>
<evidence type="ECO:0000256" key="4">
    <source>
        <dbReference type="PROSITE-ProRule" id="PRU00679"/>
    </source>
</evidence>
<comment type="similarity">
    <text evidence="4">Belongs to the metallo-dependent hydrolases superfamily. Phosphotriesterase family.</text>
</comment>
<evidence type="ECO:0000256" key="3">
    <source>
        <dbReference type="PIRSR" id="PIRSR601559-52"/>
    </source>
</evidence>
<organism evidence="5 6">
    <name type="scientific">Cardiocondyla obscurior</name>
    <dbReference type="NCBI Taxonomy" id="286306"/>
    <lineage>
        <taxon>Eukaryota</taxon>
        <taxon>Metazoa</taxon>
        <taxon>Ecdysozoa</taxon>
        <taxon>Arthropoda</taxon>
        <taxon>Hexapoda</taxon>
        <taxon>Insecta</taxon>
        <taxon>Pterygota</taxon>
        <taxon>Neoptera</taxon>
        <taxon>Endopterygota</taxon>
        <taxon>Hymenoptera</taxon>
        <taxon>Apocrita</taxon>
        <taxon>Aculeata</taxon>
        <taxon>Formicoidea</taxon>
        <taxon>Formicidae</taxon>
        <taxon>Myrmicinae</taxon>
        <taxon>Cardiocondyla</taxon>
    </lineage>
</organism>
<feature type="binding site" evidence="3">
    <location>
        <position position="29"/>
    </location>
    <ligand>
        <name>a divalent metal cation</name>
        <dbReference type="ChEBI" id="CHEBI:60240"/>
        <label>1</label>
    </ligand>
</feature>
<evidence type="ECO:0000313" key="6">
    <source>
        <dbReference type="Proteomes" id="UP001430953"/>
    </source>
</evidence>
<evidence type="ECO:0000313" key="5">
    <source>
        <dbReference type="EMBL" id="KAL0112033.1"/>
    </source>
</evidence>
<dbReference type="PANTHER" id="PTHR10819">
    <property type="entry name" value="PHOSPHOTRIESTERASE-RELATED"/>
    <property type="match status" value="1"/>
</dbReference>
<dbReference type="EMBL" id="JADYXP020000013">
    <property type="protein sequence ID" value="KAL0112033.1"/>
    <property type="molecule type" value="Genomic_DNA"/>
</dbReference>
<dbReference type="Gene3D" id="3.20.20.140">
    <property type="entry name" value="Metal-dependent hydrolases"/>
    <property type="match status" value="1"/>
</dbReference>
<dbReference type="AlphaFoldDB" id="A0AAW2F7Y9"/>
<sequence length="354" mass="39744">MTDNLPDSVNTVLGSKPLSELGRILTHEHLAVDVTKFYTPPPKHLKYYPSGCPSLQTIGYIRQYPYSNIYNMELFGDDAAKAVYKDVELFKEAGGGTIVENSNHGLKRDVPFLKNVSQSSGVNIIAGTGFYVASSQNASTLNMTEENMYNLMRKELEENCVEASDVKAGFIGEVGSTWPIEDFEKRAIRATGEVQAQLHCSVSFHPGRDPSAPMEIMRIYQEAGGDASKAIMSHIDRTLITKDQIMEFADATKCYIQFDLFGIETSLYQLNPTIDMISDAGRIKRISQLKEEGKLNRVLMSQDIHTKHRLTHFGGHGYTHIINNIAPVMIERDFTIEEIETLTIENPKKWLSRK</sequence>
<feature type="binding site" evidence="3">
    <location>
        <position position="173"/>
    </location>
    <ligand>
        <name>a divalent metal cation</name>
        <dbReference type="ChEBI" id="CHEBI:60240"/>
        <label>2</label>
    </ligand>
</feature>
<gene>
    <name evidence="5" type="ORF">PUN28_013328</name>
</gene>
<evidence type="ECO:0000256" key="1">
    <source>
        <dbReference type="ARBA" id="ARBA00022723"/>
    </source>
</evidence>
<dbReference type="Proteomes" id="UP001430953">
    <property type="component" value="Unassembled WGS sequence"/>
</dbReference>
<proteinExistence type="inferred from homology"/>
<dbReference type="PANTHER" id="PTHR10819:SF3">
    <property type="entry name" value="PHOSPHOTRIESTERASE-RELATED PROTEIN"/>
    <property type="match status" value="1"/>
</dbReference>
<accession>A0AAW2F7Y9</accession>
<name>A0AAW2F7Y9_9HYME</name>
<comment type="caution">
    <text evidence="4">Lacks conserved residue(s) required for the propagation of feature annotation.</text>
</comment>
<keyword evidence="6" id="KW-1185">Reference proteome</keyword>
<evidence type="ECO:0008006" key="7">
    <source>
        <dbReference type="Google" id="ProtNLM"/>
    </source>
</evidence>
<dbReference type="InterPro" id="IPR032466">
    <property type="entry name" value="Metal_Hydrolase"/>
</dbReference>
<feature type="binding site" evidence="3">
    <location>
        <position position="234"/>
    </location>
    <ligand>
        <name>a divalent metal cation</name>
        <dbReference type="ChEBI" id="CHEBI:60240"/>
        <label>2</label>
    </ligand>
</feature>
<keyword evidence="2" id="KW-0378">Hydrolase</keyword>
<dbReference type="InterPro" id="IPR001559">
    <property type="entry name" value="Phosphotriesterase"/>
</dbReference>
<protein>
    <recommendedName>
        <fullName evidence="7">Parathion hydrolase-related protein</fullName>
    </recommendedName>
</protein>
<evidence type="ECO:0000256" key="2">
    <source>
        <dbReference type="ARBA" id="ARBA00022801"/>
    </source>
</evidence>
<dbReference type="GO" id="GO:0008270">
    <property type="term" value="F:zinc ion binding"/>
    <property type="evidence" value="ECO:0007669"/>
    <property type="project" value="InterPro"/>
</dbReference>
<keyword evidence="1 3" id="KW-0479">Metal-binding</keyword>
<feature type="binding site" evidence="3">
    <location>
        <position position="173"/>
    </location>
    <ligand>
        <name>a divalent metal cation</name>
        <dbReference type="ChEBI" id="CHEBI:60240"/>
        <label>1</label>
    </ligand>
</feature>
<comment type="cofactor">
    <cofactor evidence="3">
        <name>a divalent metal cation</name>
        <dbReference type="ChEBI" id="CHEBI:60240"/>
    </cofactor>
    <text evidence="3">Binds 2 divalent metal cations per subunit.</text>
</comment>
<dbReference type="Pfam" id="PF02126">
    <property type="entry name" value="PTE"/>
    <property type="match status" value="1"/>
</dbReference>
<reference evidence="5 6" key="1">
    <citation type="submission" date="2023-03" db="EMBL/GenBank/DDBJ databases">
        <title>High recombination rates correlate with genetic variation in Cardiocondyla obscurior ants.</title>
        <authorList>
            <person name="Errbii M."/>
        </authorList>
    </citation>
    <scope>NUCLEOTIDE SEQUENCE [LARGE SCALE GENOMIC DNA]</scope>
    <source>
        <strain evidence="5">Alpha-2009</strain>
        <tissue evidence="5">Whole body</tissue>
    </source>
</reference>
<dbReference type="PROSITE" id="PS51347">
    <property type="entry name" value="PHOSPHOTRIESTERASE_2"/>
    <property type="match status" value="1"/>
</dbReference>